<evidence type="ECO:0000256" key="1">
    <source>
        <dbReference type="ARBA" id="ARBA00022729"/>
    </source>
</evidence>
<dbReference type="InterPro" id="IPR050955">
    <property type="entry name" value="Plant_Biomass_Hydrol_Est"/>
</dbReference>
<dbReference type="Gene3D" id="3.40.50.1820">
    <property type="entry name" value="alpha/beta hydrolase"/>
    <property type="match status" value="1"/>
</dbReference>
<evidence type="ECO:0000313" key="4">
    <source>
        <dbReference type="Proteomes" id="UP000245133"/>
    </source>
</evidence>
<name>A0A2P2E389_9LEPT</name>
<dbReference type="GO" id="GO:0008236">
    <property type="term" value="F:serine-type peptidase activity"/>
    <property type="evidence" value="ECO:0007669"/>
    <property type="project" value="InterPro"/>
</dbReference>
<feature type="domain" description="Peptidase S9 prolyl oligopeptidase catalytic" evidence="2">
    <location>
        <begin position="11"/>
        <end position="103"/>
    </location>
</feature>
<accession>A0A2P2E389</accession>
<organism evidence="3 4">
    <name type="scientific">Leptospira ryugenii</name>
    <dbReference type="NCBI Taxonomy" id="1917863"/>
    <lineage>
        <taxon>Bacteria</taxon>
        <taxon>Pseudomonadati</taxon>
        <taxon>Spirochaetota</taxon>
        <taxon>Spirochaetia</taxon>
        <taxon>Leptospirales</taxon>
        <taxon>Leptospiraceae</taxon>
        <taxon>Leptospira</taxon>
    </lineage>
</organism>
<dbReference type="Proteomes" id="UP000245133">
    <property type="component" value="Unassembled WGS sequence"/>
</dbReference>
<evidence type="ECO:0000313" key="3">
    <source>
        <dbReference type="EMBL" id="GBF51358.1"/>
    </source>
</evidence>
<proteinExistence type="predicted"/>
<sequence length="254" mass="29206">MIYLTRISDYAEEQGFIAVFPEGIGNRWNDGRNVKTSLTDQRNTDDVYFLKSLALLFQARYPIDEKRIHIAGISNGGFMTQRVLCEANDIFVSGFSVAANTSLNLSKFCQVNHPVSIGFIFGKRDDVVPYDGGEVKIPYQEGGTTKRLAGGETISFQDSILFWKKQLQCEFETKKRLPKMNRFWGQEIRFESFINRVTNSKVHSYLIEEGGHIWPHGFYYVSEKNYGYFSDDLDATKHILKFFSETAREQPEVN</sequence>
<comment type="caution">
    <text evidence="3">The sequence shown here is derived from an EMBL/GenBank/DDBJ whole genome shotgun (WGS) entry which is preliminary data.</text>
</comment>
<dbReference type="SUPFAM" id="SSF53474">
    <property type="entry name" value="alpha/beta-Hydrolases"/>
    <property type="match status" value="1"/>
</dbReference>
<evidence type="ECO:0000259" key="2">
    <source>
        <dbReference type="Pfam" id="PF00326"/>
    </source>
</evidence>
<dbReference type="PANTHER" id="PTHR43037:SF1">
    <property type="entry name" value="BLL1128 PROTEIN"/>
    <property type="match status" value="1"/>
</dbReference>
<dbReference type="InterPro" id="IPR001375">
    <property type="entry name" value="Peptidase_S9_cat"/>
</dbReference>
<keyword evidence="1" id="KW-0732">Signal</keyword>
<keyword evidence="4" id="KW-1185">Reference proteome</keyword>
<dbReference type="AlphaFoldDB" id="A0A2P2E389"/>
<dbReference type="EMBL" id="BFBB01000008">
    <property type="protein sequence ID" value="GBF51358.1"/>
    <property type="molecule type" value="Genomic_DNA"/>
</dbReference>
<dbReference type="PANTHER" id="PTHR43037">
    <property type="entry name" value="UNNAMED PRODUCT-RELATED"/>
    <property type="match status" value="1"/>
</dbReference>
<keyword evidence="3" id="KW-0378">Hydrolase</keyword>
<dbReference type="InterPro" id="IPR029058">
    <property type="entry name" value="AB_hydrolase_fold"/>
</dbReference>
<dbReference type="GO" id="GO:0006508">
    <property type="term" value="P:proteolysis"/>
    <property type="evidence" value="ECO:0007669"/>
    <property type="project" value="InterPro"/>
</dbReference>
<dbReference type="Pfam" id="PF00326">
    <property type="entry name" value="Peptidase_S9"/>
    <property type="match status" value="1"/>
</dbReference>
<reference evidence="3 4" key="1">
    <citation type="submission" date="2018-02" db="EMBL/GenBank/DDBJ databases">
        <title>Novel Leptospira species isolated from soil and water in Japan.</title>
        <authorList>
            <person name="Nakao R."/>
            <person name="Masuzawa T."/>
        </authorList>
    </citation>
    <scope>NUCLEOTIDE SEQUENCE [LARGE SCALE GENOMIC DNA]</scope>
    <source>
        <strain evidence="3 4">YH101</strain>
    </source>
</reference>
<protein>
    <submittedName>
        <fullName evidence="3">Alpha/beta hydrolase family protein</fullName>
    </submittedName>
</protein>
<gene>
    <name evidence="3" type="ORF">LPTSP4_28940</name>
</gene>